<proteinExistence type="predicted"/>
<keyword evidence="2" id="KW-1185">Reference proteome</keyword>
<gene>
    <name evidence="1" type="ORF">MCOR33_006474</name>
</gene>
<dbReference type="EMBL" id="JABSND010000119">
    <property type="protein sequence ID" value="KAI6297088.1"/>
    <property type="molecule type" value="Genomic_DNA"/>
</dbReference>
<evidence type="ECO:0000313" key="2">
    <source>
        <dbReference type="Proteomes" id="UP001059893"/>
    </source>
</evidence>
<name>A0ABQ8NHA6_PYRGI</name>
<sequence>MFRFMMDRNVMLTSHLSSNMLLAALALGISVFSYGFKGGVFHTTQAMPSRLPLS</sequence>
<reference evidence="1" key="1">
    <citation type="submission" date="2021-01" db="EMBL/GenBank/DDBJ databases">
        <title>Deciphering the adaptive evolutionary patterns associated with biogeogrpahic diversity in the finger millet blast pathogen Magnaporthe oryzae in Eastern Africa.</title>
        <authorList>
            <person name="Onyema G."/>
            <person name="Shittu T.A."/>
            <person name="Dodsworth S."/>
            <person name="Devilliers S."/>
            <person name="Muthumeenakshi S."/>
            <person name="Sreenivasaprasad S."/>
        </authorList>
    </citation>
    <scope>NUCLEOTIDE SEQUENCE</scope>
    <source>
        <strain evidence="1">D15/s37</strain>
    </source>
</reference>
<comment type="caution">
    <text evidence="1">The sequence shown here is derived from an EMBL/GenBank/DDBJ whole genome shotgun (WGS) entry which is preliminary data.</text>
</comment>
<dbReference type="Proteomes" id="UP001059893">
    <property type="component" value="Unassembled WGS sequence"/>
</dbReference>
<evidence type="ECO:0000313" key="1">
    <source>
        <dbReference type="EMBL" id="KAI6297088.1"/>
    </source>
</evidence>
<accession>A0ABQ8NHA6</accession>
<protein>
    <submittedName>
        <fullName evidence="1">Uncharacterized protein</fullName>
    </submittedName>
</protein>
<organism evidence="1 2">
    <name type="scientific">Pyricularia grisea</name>
    <name type="common">Crabgrass-specific blast fungus</name>
    <name type="synonym">Magnaporthe grisea</name>
    <dbReference type="NCBI Taxonomy" id="148305"/>
    <lineage>
        <taxon>Eukaryota</taxon>
        <taxon>Fungi</taxon>
        <taxon>Dikarya</taxon>
        <taxon>Ascomycota</taxon>
        <taxon>Pezizomycotina</taxon>
        <taxon>Sordariomycetes</taxon>
        <taxon>Sordariomycetidae</taxon>
        <taxon>Magnaporthales</taxon>
        <taxon>Pyriculariaceae</taxon>
        <taxon>Pyricularia</taxon>
    </lineage>
</organism>